<protein>
    <recommendedName>
        <fullName evidence="3">PIH1D1/2/3 CS-like domain-containing protein</fullName>
    </recommendedName>
</protein>
<name>A0ABP1PM43_9HEXA</name>
<accession>A0ABP1PM43</accession>
<comment type="caution">
    <text evidence="4">The sequence shown here is derived from an EMBL/GenBank/DDBJ whole genome shotgun (WGS) entry which is preliminary data.</text>
</comment>
<keyword evidence="5" id="KW-1185">Reference proteome</keyword>
<evidence type="ECO:0000256" key="2">
    <source>
        <dbReference type="SAM" id="MobiDB-lite"/>
    </source>
</evidence>
<dbReference type="PANTHER" id="PTHR21083:SF0">
    <property type="entry name" value="DYNEIN AXONEMAL ASSEMBLY FACTOR 6"/>
    <property type="match status" value="1"/>
</dbReference>
<sequence length="197" mass="21907">MSLNSIDITSLASMLQSCDPNYRENDDSDDSDIEKASPSKATGPGQIGGKKKTESGSGKEKPEAMKKSDIWSSIEVNNDAAHIPLPKDSRKTPKYDMFYRQSVTSEDVFLQMGNKTTSSASCENLVVEIHLPEEDDFNNIQLNLKNQAIDLRSPNHFLYLGLPHPINPNAGHAKWDKECEKLIVTLKLARELDGLNF</sequence>
<feature type="compositionally biased region" description="Basic and acidic residues" evidence="2">
    <location>
        <begin position="51"/>
        <end position="69"/>
    </location>
</feature>
<comment type="similarity">
    <text evidence="1">Belongs to the PIH1 family.</text>
</comment>
<gene>
    <name evidence="4" type="ORF">ODALV1_LOCUS996</name>
</gene>
<dbReference type="EMBL" id="CAXLJM020000004">
    <property type="protein sequence ID" value="CAL8069932.1"/>
    <property type="molecule type" value="Genomic_DNA"/>
</dbReference>
<proteinExistence type="inferred from homology"/>
<organism evidence="4 5">
    <name type="scientific">Orchesella dallaii</name>
    <dbReference type="NCBI Taxonomy" id="48710"/>
    <lineage>
        <taxon>Eukaryota</taxon>
        <taxon>Metazoa</taxon>
        <taxon>Ecdysozoa</taxon>
        <taxon>Arthropoda</taxon>
        <taxon>Hexapoda</taxon>
        <taxon>Collembola</taxon>
        <taxon>Entomobryomorpha</taxon>
        <taxon>Entomobryoidea</taxon>
        <taxon>Orchesellidae</taxon>
        <taxon>Orchesellinae</taxon>
        <taxon>Orchesella</taxon>
    </lineage>
</organism>
<evidence type="ECO:0000256" key="1">
    <source>
        <dbReference type="ARBA" id="ARBA00008511"/>
    </source>
</evidence>
<evidence type="ECO:0000313" key="4">
    <source>
        <dbReference type="EMBL" id="CAL8069932.1"/>
    </source>
</evidence>
<evidence type="ECO:0000259" key="3">
    <source>
        <dbReference type="Pfam" id="PF18201"/>
    </source>
</evidence>
<dbReference type="PANTHER" id="PTHR21083">
    <property type="entry name" value="TWISTER"/>
    <property type="match status" value="1"/>
</dbReference>
<feature type="domain" description="PIH1D1/2/3 CS-like" evidence="3">
    <location>
        <begin position="92"/>
        <end position="187"/>
    </location>
</feature>
<evidence type="ECO:0000313" key="5">
    <source>
        <dbReference type="Proteomes" id="UP001642540"/>
    </source>
</evidence>
<dbReference type="Proteomes" id="UP001642540">
    <property type="component" value="Unassembled WGS sequence"/>
</dbReference>
<reference evidence="4 5" key="1">
    <citation type="submission" date="2024-08" db="EMBL/GenBank/DDBJ databases">
        <authorList>
            <person name="Cucini C."/>
            <person name="Frati F."/>
        </authorList>
    </citation>
    <scope>NUCLEOTIDE SEQUENCE [LARGE SCALE GENOMIC DNA]</scope>
</reference>
<dbReference type="Pfam" id="PF18201">
    <property type="entry name" value="PIH1_CS"/>
    <property type="match status" value="1"/>
</dbReference>
<feature type="region of interest" description="Disordered" evidence="2">
    <location>
        <begin position="17"/>
        <end position="71"/>
    </location>
</feature>
<dbReference type="InterPro" id="IPR026697">
    <property type="entry name" value="DNAAF6"/>
</dbReference>
<dbReference type="InterPro" id="IPR041442">
    <property type="entry name" value="PIH1D1/2/3_CS-like"/>
</dbReference>